<keyword evidence="2" id="KW-0378">Hydrolase</keyword>
<dbReference type="PANTHER" id="PTHR47396:SF1">
    <property type="entry name" value="ATP-DEPENDENT HELICASE IRC3-RELATED"/>
    <property type="match status" value="1"/>
</dbReference>
<dbReference type="PROSITE" id="PS51192">
    <property type="entry name" value="HELICASE_ATP_BIND_1"/>
    <property type="match status" value="1"/>
</dbReference>
<dbReference type="GO" id="GO:0005524">
    <property type="term" value="F:ATP binding"/>
    <property type="evidence" value="ECO:0007669"/>
    <property type="project" value="InterPro"/>
</dbReference>
<protein>
    <submittedName>
        <fullName evidence="2">DEAD/DEAH box helicase</fullName>
    </submittedName>
</protein>
<proteinExistence type="predicted"/>
<dbReference type="InterPro" id="IPR050742">
    <property type="entry name" value="Helicase_Restrict-Modif_Enz"/>
</dbReference>
<dbReference type="InterPro" id="IPR027417">
    <property type="entry name" value="P-loop_NTPase"/>
</dbReference>
<dbReference type="InterPro" id="IPR006935">
    <property type="entry name" value="Helicase/UvrB_N"/>
</dbReference>
<evidence type="ECO:0000313" key="2">
    <source>
        <dbReference type="EMBL" id="KAB7889792.1"/>
    </source>
</evidence>
<dbReference type="SMART" id="SM00487">
    <property type="entry name" value="DEXDc"/>
    <property type="match status" value="1"/>
</dbReference>
<comment type="caution">
    <text evidence="2">The sequence shown here is derived from an EMBL/GenBank/DDBJ whole genome shotgun (WGS) entry which is preliminary data.</text>
</comment>
<gene>
    <name evidence="2" type="ORF">GBG19_05265</name>
</gene>
<dbReference type="GO" id="GO:0003677">
    <property type="term" value="F:DNA binding"/>
    <property type="evidence" value="ECO:0007669"/>
    <property type="project" value="InterPro"/>
</dbReference>
<dbReference type="EMBL" id="WFKK01000010">
    <property type="protein sequence ID" value="KAB7889792.1"/>
    <property type="molecule type" value="Genomic_DNA"/>
</dbReference>
<name>A0A6L4WUM3_9BACT</name>
<accession>A0A6L4WUM3</accession>
<dbReference type="PANTHER" id="PTHR47396">
    <property type="entry name" value="TYPE I RESTRICTION ENZYME ECOKI R PROTEIN"/>
    <property type="match status" value="1"/>
</dbReference>
<evidence type="ECO:0000259" key="1">
    <source>
        <dbReference type="PROSITE" id="PS51192"/>
    </source>
</evidence>
<sequence length="303" mass="35279">MIKYIPKPHQAKAIDLVFNSENGFNNFDRTQLIMACGTGKTFTSLKIAQKNIENKKSSITVMLFPSLYLIDQTKKEWEQQTDVNSFKNPLVICSDDTIGKNEEDDIFEIDKSEIEYTVTTNYKKIKEYISSNIKSHQLIFSTYHSSHLLGKSLIELNLKSDLTLFDEAHKTAIINKENNNKSMGYALDDNKFPSIKRLFMTATVKHYILKGDSEVEVFSMNNKDLYGQISYEYSLRDAINDKNISDYQIVGIVIDSEYIEKFRDIEELEKKNNRDEKYYNLKSEQKIVKIKAIEEAMKRYKIK</sequence>
<organism evidence="2 3">
    <name type="scientific">Poseidonibacter ostreae</name>
    <dbReference type="NCBI Taxonomy" id="2654171"/>
    <lineage>
        <taxon>Bacteria</taxon>
        <taxon>Pseudomonadati</taxon>
        <taxon>Campylobacterota</taxon>
        <taxon>Epsilonproteobacteria</taxon>
        <taxon>Campylobacterales</taxon>
        <taxon>Arcobacteraceae</taxon>
        <taxon>Poseidonibacter</taxon>
    </lineage>
</organism>
<dbReference type="GO" id="GO:0016787">
    <property type="term" value="F:hydrolase activity"/>
    <property type="evidence" value="ECO:0007669"/>
    <property type="project" value="InterPro"/>
</dbReference>
<dbReference type="Pfam" id="PF04851">
    <property type="entry name" value="ResIII"/>
    <property type="match status" value="1"/>
</dbReference>
<dbReference type="SUPFAM" id="SSF52540">
    <property type="entry name" value="P-loop containing nucleoside triphosphate hydrolases"/>
    <property type="match status" value="1"/>
</dbReference>
<dbReference type="GO" id="GO:0004386">
    <property type="term" value="F:helicase activity"/>
    <property type="evidence" value="ECO:0007669"/>
    <property type="project" value="UniProtKB-KW"/>
</dbReference>
<evidence type="ECO:0000313" key="3">
    <source>
        <dbReference type="Proteomes" id="UP000472839"/>
    </source>
</evidence>
<dbReference type="RefSeq" id="WP_152279696.1">
    <property type="nucleotide sequence ID" value="NZ_WFKK01000010.1"/>
</dbReference>
<feature type="non-terminal residue" evidence="2">
    <location>
        <position position="303"/>
    </location>
</feature>
<feature type="domain" description="Helicase ATP-binding" evidence="1">
    <location>
        <begin position="21"/>
        <end position="222"/>
    </location>
</feature>
<keyword evidence="2" id="KW-0347">Helicase</keyword>
<dbReference type="Gene3D" id="3.40.50.300">
    <property type="entry name" value="P-loop containing nucleotide triphosphate hydrolases"/>
    <property type="match status" value="1"/>
</dbReference>
<keyword evidence="2" id="KW-0547">Nucleotide-binding</keyword>
<keyword evidence="2" id="KW-0067">ATP-binding</keyword>
<dbReference type="InterPro" id="IPR014001">
    <property type="entry name" value="Helicase_ATP-bd"/>
</dbReference>
<dbReference type="Proteomes" id="UP000472839">
    <property type="component" value="Unassembled WGS sequence"/>
</dbReference>
<reference evidence="2 3" key="1">
    <citation type="submission" date="2019-10" db="EMBL/GenBank/DDBJ databases">
        <title>Poseidonibacter ostreae sp. nov., isolated from the gut of the Ostrea denselamellosa.</title>
        <authorList>
            <person name="Choi A."/>
        </authorList>
    </citation>
    <scope>NUCLEOTIDE SEQUENCE [LARGE SCALE GENOMIC DNA]</scope>
    <source>
        <strain evidence="2 3">SJOD-M-33</strain>
    </source>
</reference>
<dbReference type="GO" id="GO:0005829">
    <property type="term" value="C:cytosol"/>
    <property type="evidence" value="ECO:0007669"/>
    <property type="project" value="TreeGrafter"/>
</dbReference>
<dbReference type="AlphaFoldDB" id="A0A6L4WUM3"/>